<comment type="similarity">
    <text evidence="2">Belongs to the NOP16 family.</text>
</comment>
<dbReference type="AlphaFoldDB" id="A0A9Q0KIH7"/>
<keyword evidence="4" id="KW-0539">Nucleus</keyword>
<dbReference type="InterPro" id="IPR019002">
    <property type="entry name" value="Ribosome_biogenesis_Nop16"/>
</dbReference>
<dbReference type="OrthoDB" id="285729at2759"/>
<reference evidence="5" key="1">
    <citation type="journal article" date="2023" name="Plant J.">
        <title>The genome of the king protea, Protea cynaroides.</title>
        <authorList>
            <person name="Chang J."/>
            <person name="Duong T.A."/>
            <person name="Schoeman C."/>
            <person name="Ma X."/>
            <person name="Roodt D."/>
            <person name="Barker N."/>
            <person name="Li Z."/>
            <person name="Van de Peer Y."/>
            <person name="Mizrachi E."/>
        </authorList>
    </citation>
    <scope>NUCLEOTIDE SEQUENCE</scope>
    <source>
        <tissue evidence="5">Young leaves</tissue>
    </source>
</reference>
<dbReference type="EMBL" id="JAMYWD010000005">
    <property type="protein sequence ID" value="KAJ4971258.1"/>
    <property type="molecule type" value="Genomic_DNA"/>
</dbReference>
<accession>A0A9Q0KIH7</accession>
<protein>
    <recommendedName>
        <fullName evidence="3">Nucleolar protein 16</fullName>
    </recommendedName>
</protein>
<dbReference type="PANTHER" id="PTHR13243">
    <property type="entry name" value="HSPC111 PROTEIN-RELATED"/>
    <property type="match status" value="1"/>
</dbReference>
<evidence type="ECO:0000256" key="3">
    <source>
        <dbReference type="ARBA" id="ARBA00015522"/>
    </source>
</evidence>
<proteinExistence type="inferred from homology"/>
<dbReference type="GO" id="GO:0005730">
    <property type="term" value="C:nucleolus"/>
    <property type="evidence" value="ECO:0007669"/>
    <property type="project" value="UniProtKB-SubCell"/>
</dbReference>
<comment type="caution">
    <text evidence="5">The sequence shown here is derived from an EMBL/GenBank/DDBJ whole genome shotgun (WGS) entry which is preliminary data.</text>
</comment>
<evidence type="ECO:0000313" key="5">
    <source>
        <dbReference type="EMBL" id="KAJ4971258.1"/>
    </source>
</evidence>
<evidence type="ECO:0000256" key="2">
    <source>
        <dbReference type="ARBA" id="ARBA00008479"/>
    </source>
</evidence>
<dbReference type="GO" id="GO:0042273">
    <property type="term" value="P:ribosomal large subunit biogenesis"/>
    <property type="evidence" value="ECO:0007669"/>
    <property type="project" value="TreeGrafter"/>
</dbReference>
<keyword evidence="6" id="KW-1185">Reference proteome</keyword>
<evidence type="ECO:0000313" key="6">
    <source>
        <dbReference type="Proteomes" id="UP001141806"/>
    </source>
</evidence>
<name>A0A9Q0KIH7_9MAGN</name>
<evidence type="ECO:0000256" key="1">
    <source>
        <dbReference type="ARBA" id="ARBA00004604"/>
    </source>
</evidence>
<dbReference type="PANTHER" id="PTHR13243:SF1">
    <property type="entry name" value="NUCLEOLAR PROTEIN 16"/>
    <property type="match status" value="1"/>
</dbReference>
<gene>
    <name evidence="5" type="ORF">NE237_004357</name>
</gene>
<evidence type="ECO:0000256" key="4">
    <source>
        <dbReference type="ARBA" id="ARBA00023242"/>
    </source>
</evidence>
<comment type="subcellular location">
    <subcellularLocation>
        <location evidence="1">Nucleus</location>
        <location evidence="1">Nucleolus</location>
    </subcellularLocation>
</comment>
<organism evidence="5 6">
    <name type="scientific">Protea cynaroides</name>
    <dbReference type="NCBI Taxonomy" id="273540"/>
    <lineage>
        <taxon>Eukaryota</taxon>
        <taxon>Viridiplantae</taxon>
        <taxon>Streptophyta</taxon>
        <taxon>Embryophyta</taxon>
        <taxon>Tracheophyta</taxon>
        <taxon>Spermatophyta</taxon>
        <taxon>Magnoliopsida</taxon>
        <taxon>Proteales</taxon>
        <taxon>Proteaceae</taxon>
        <taxon>Protea</taxon>
    </lineage>
</organism>
<sequence length="153" mass="17149">MGGSRRKHKKSRTKVQVGLLKKNPHLFKPTFNMPLKHQSLFGDNYCQCDGKDSVLYNYKSFGAISNPNLLDIRSHTSHIIESDSQQLPPLAEATSTLVTEFDAINSTSNLEEDDLKAALGKKQRDGKTAPLQPLIAIQRVHVRQLAKKFGDDY</sequence>
<dbReference type="Proteomes" id="UP001141806">
    <property type="component" value="Unassembled WGS sequence"/>
</dbReference>